<dbReference type="RefSeq" id="WP_079682704.1">
    <property type="nucleotide sequence ID" value="NZ_FUYQ01000005.1"/>
</dbReference>
<accession>A0A1T5B3C3</accession>
<keyword evidence="1" id="KW-0732">Signal</keyword>
<evidence type="ECO:0000313" key="3">
    <source>
        <dbReference type="Proteomes" id="UP000190852"/>
    </source>
</evidence>
<dbReference type="PROSITE" id="PS51257">
    <property type="entry name" value="PROKAR_LIPOPROTEIN"/>
    <property type="match status" value="1"/>
</dbReference>
<evidence type="ECO:0008006" key="4">
    <source>
        <dbReference type="Google" id="ProtNLM"/>
    </source>
</evidence>
<dbReference type="Proteomes" id="UP000190852">
    <property type="component" value="Unassembled WGS sequence"/>
</dbReference>
<reference evidence="3" key="1">
    <citation type="submission" date="2017-02" db="EMBL/GenBank/DDBJ databases">
        <authorList>
            <person name="Varghese N."/>
            <person name="Submissions S."/>
        </authorList>
    </citation>
    <scope>NUCLEOTIDE SEQUENCE [LARGE SCALE GENOMIC DNA]</scope>
    <source>
        <strain evidence="3">DSM 24967</strain>
    </source>
</reference>
<dbReference type="Pfam" id="PF16147">
    <property type="entry name" value="DUF4855"/>
    <property type="match status" value="1"/>
</dbReference>
<feature type="chain" id="PRO_5013092152" description="DUF4855 domain-containing protein" evidence="1">
    <location>
        <begin position="23"/>
        <end position="378"/>
    </location>
</feature>
<dbReference type="InterPro" id="IPR032329">
    <property type="entry name" value="DUF4855"/>
</dbReference>
<dbReference type="AlphaFoldDB" id="A0A1T5B3C3"/>
<gene>
    <name evidence="2" type="ORF">SAMN05660349_01050</name>
</gene>
<organism evidence="2 3">
    <name type="scientific">Parabacteroides chartae</name>
    <dbReference type="NCBI Taxonomy" id="1037355"/>
    <lineage>
        <taxon>Bacteria</taxon>
        <taxon>Pseudomonadati</taxon>
        <taxon>Bacteroidota</taxon>
        <taxon>Bacteroidia</taxon>
        <taxon>Bacteroidales</taxon>
        <taxon>Tannerellaceae</taxon>
        <taxon>Parabacteroides</taxon>
    </lineage>
</organism>
<proteinExistence type="predicted"/>
<evidence type="ECO:0000313" key="2">
    <source>
        <dbReference type="EMBL" id="SKB41768.1"/>
    </source>
</evidence>
<protein>
    <recommendedName>
        <fullName evidence="4">DUF4855 domain-containing protein</fullName>
    </recommendedName>
</protein>
<keyword evidence="3" id="KW-1185">Reference proteome</keyword>
<dbReference type="EMBL" id="FUYQ01000005">
    <property type="protein sequence ID" value="SKB41768.1"/>
    <property type="molecule type" value="Genomic_DNA"/>
</dbReference>
<sequence length="378" mass="43863">MNIFKKLVTLPALLLFALTSCSGDEFKDHMEEISGVYNYPEMYSATNNYISDMCLIYHGRYDAPVSYDKESMKPYVYYTDSTGKKQFLYDAFLFLEIKAADNSSFQENVANVKQDKWQWILDRQFEDGYGMSAIDEIVDDLSAEGVTPVRKRKVVVAIPMPYSSKNVWGTIDGEQMVMNNDAHRLKVVKWYIDEVQKRWKAGNFKNIELAGFYWIAEKLTDSRTLLLDVKSYIKQTGHYFYWIPYFGADGGKDWKQYGFDVAYQQPNYFFVKSTVAKVPATRLNDACQFASRNNMGLEFEFDGNMLTDTLYQRKYTEYIDYFKANKVFDEAPIAYYEGGGYWNKIATSTDPVLVKLHKRLADIIAERQRRADKLSASN</sequence>
<evidence type="ECO:0000256" key="1">
    <source>
        <dbReference type="SAM" id="SignalP"/>
    </source>
</evidence>
<feature type="signal peptide" evidence="1">
    <location>
        <begin position="1"/>
        <end position="22"/>
    </location>
</feature>
<name>A0A1T5B3C3_9BACT</name>